<dbReference type="SUPFAM" id="SSF55486">
    <property type="entry name" value="Metalloproteases ('zincins'), catalytic domain"/>
    <property type="match status" value="1"/>
</dbReference>
<organism evidence="1 2">
    <name type="scientific">Didymella exigua CBS 183.55</name>
    <dbReference type="NCBI Taxonomy" id="1150837"/>
    <lineage>
        <taxon>Eukaryota</taxon>
        <taxon>Fungi</taxon>
        <taxon>Dikarya</taxon>
        <taxon>Ascomycota</taxon>
        <taxon>Pezizomycotina</taxon>
        <taxon>Dothideomycetes</taxon>
        <taxon>Pleosporomycetidae</taxon>
        <taxon>Pleosporales</taxon>
        <taxon>Pleosporineae</taxon>
        <taxon>Didymellaceae</taxon>
        <taxon>Didymella</taxon>
    </lineage>
</organism>
<dbReference type="InterPro" id="IPR024079">
    <property type="entry name" value="MetalloPept_cat_dom_sf"/>
</dbReference>
<reference evidence="1" key="1">
    <citation type="journal article" date="2020" name="Stud. Mycol.">
        <title>101 Dothideomycetes genomes: a test case for predicting lifestyles and emergence of pathogens.</title>
        <authorList>
            <person name="Haridas S."/>
            <person name="Albert R."/>
            <person name="Binder M."/>
            <person name="Bloem J."/>
            <person name="Labutti K."/>
            <person name="Salamov A."/>
            <person name="Andreopoulos B."/>
            <person name="Baker S."/>
            <person name="Barry K."/>
            <person name="Bills G."/>
            <person name="Bluhm B."/>
            <person name="Cannon C."/>
            <person name="Castanera R."/>
            <person name="Culley D."/>
            <person name="Daum C."/>
            <person name="Ezra D."/>
            <person name="Gonzalez J."/>
            <person name="Henrissat B."/>
            <person name="Kuo A."/>
            <person name="Liang C."/>
            <person name="Lipzen A."/>
            <person name="Lutzoni F."/>
            <person name="Magnuson J."/>
            <person name="Mondo S."/>
            <person name="Nolan M."/>
            <person name="Ohm R."/>
            <person name="Pangilinan J."/>
            <person name="Park H.-J."/>
            <person name="Ramirez L."/>
            <person name="Alfaro M."/>
            <person name="Sun H."/>
            <person name="Tritt A."/>
            <person name="Yoshinaga Y."/>
            <person name="Zwiers L.-H."/>
            <person name="Turgeon B."/>
            <person name="Goodwin S."/>
            <person name="Spatafora J."/>
            <person name="Crous P."/>
            <person name="Grigoriev I."/>
        </authorList>
    </citation>
    <scope>NUCLEOTIDE SEQUENCE</scope>
    <source>
        <strain evidence="1">CBS 183.55</strain>
    </source>
</reference>
<proteinExistence type="predicted"/>
<keyword evidence="2" id="KW-1185">Reference proteome</keyword>
<protein>
    <recommendedName>
        <fullName evidence="3">Zincin</fullName>
    </recommendedName>
</protein>
<dbReference type="GO" id="GO:0008237">
    <property type="term" value="F:metallopeptidase activity"/>
    <property type="evidence" value="ECO:0007669"/>
    <property type="project" value="InterPro"/>
</dbReference>
<dbReference type="RefSeq" id="XP_033450396.1">
    <property type="nucleotide sequence ID" value="XM_033597933.1"/>
</dbReference>
<gene>
    <name evidence="1" type="ORF">M421DRAFT_91322</name>
</gene>
<dbReference type="Gene3D" id="3.40.390.10">
    <property type="entry name" value="Collagenase (Catalytic Domain)"/>
    <property type="match status" value="1"/>
</dbReference>
<dbReference type="GeneID" id="54355600"/>
<dbReference type="Proteomes" id="UP000800082">
    <property type="component" value="Unassembled WGS sequence"/>
</dbReference>
<accession>A0A6A5RT34</accession>
<dbReference type="OrthoDB" id="291007at2759"/>
<evidence type="ECO:0008006" key="3">
    <source>
        <dbReference type="Google" id="ProtNLM"/>
    </source>
</evidence>
<evidence type="ECO:0000313" key="2">
    <source>
        <dbReference type="Proteomes" id="UP000800082"/>
    </source>
</evidence>
<dbReference type="AlphaFoldDB" id="A0A6A5RT34"/>
<evidence type="ECO:0000313" key="1">
    <source>
        <dbReference type="EMBL" id="KAF1930148.1"/>
    </source>
</evidence>
<name>A0A6A5RT34_9PLEO</name>
<dbReference type="EMBL" id="ML978964">
    <property type="protein sequence ID" value="KAF1930148.1"/>
    <property type="molecule type" value="Genomic_DNA"/>
</dbReference>
<sequence length="313" mass="34883">MALRRRTALAQGWPVEMRAPAVGCPNGCRPTRNCNPHQALSRHRTSLVVGWRPTYAELHGDLFKFEKGNSTTSTNSTKPAPGLKKRYVTINPGTGNVDDRLWPNGKIPYCFESSATKELFFEDLLEARKLWENAGLGRGFDWVEKDSSFCKNNANRPNSLLIVESDGLSCTTGVPPLNKMSGDPENRGPLMRLTADLDIGKQNLVANYAHQIGHAWGLYHEHQNPAWWSSEYAAAGGNIFSSLNFRCEKLANYASVSQKLTAEQIEKACTSRAYAKAYRFSAAEYLPFMDSTAYRASNTATEPDWDSIMIYNS</sequence>